<feature type="compositionally biased region" description="Basic residues" evidence="1">
    <location>
        <begin position="234"/>
        <end position="251"/>
    </location>
</feature>
<evidence type="ECO:0000313" key="3">
    <source>
        <dbReference type="Proteomes" id="UP000023152"/>
    </source>
</evidence>
<dbReference type="AlphaFoldDB" id="X6NDD9"/>
<keyword evidence="3" id="KW-1185">Reference proteome</keyword>
<dbReference type="EMBL" id="ASPP01009712">
    <property type="protein sequence ID" value="ETO23784.1"/>
    <property type="molecule type" value="Genomic_DNA"/>
</dbReference>
<feature type="region of interest" description="Disordered" evidence="1">
    <location>
        <begin position="45"/>
        <end position="66"/>
    </location>
</feature>
<reference evidence="2 3" key="1">
    <citation type="journal article" date="2013" name="Curr. Biol.">
        <title>The Genome of the Foraminiferan Reticulomyxa filosa.</title>
        <authorList>
            <person name="Glockner G."/>
            <person name="Hulsmann N."/>
            <person name="Schleicher M."/>
            <person name="Noegel A.A."/>
            <person name="Eichinger L."/>
            <person name="Gallinger C."/>
            <person name="Pawlowski J."/>
            <person name="Sierra R."/>
            <person name="Euteneuer U."/>
            <person name="Pillet L."/>
            <person name="Moustafa A."/>
            <person name="Platzer M."/>
            <person name="Groth M."/>
            <person name="Szafranski K."/>
            <person name="Schliwa M."/>
        </authorList>
    </citation>
    <scope>NUCLEOTIDE SEQUENCE [LARGE SCALE GENOMIC DNA]</scope>
</reference>
<evidence type="ECO:0000256" key="1">
    <source>
        <dbReference type="SAM" id="MobiDB-lite"/>
    </source>
</evidence>
<comment type="caution">
    <text evidence="2">The sequence shown here is derived from an EMBL/GenBank/DDBJ whole genome shotgun (WGS) entry which is preliminary data.</text>
</comment>
<organism evidence="2 3">
    <name type="scientific">Reticulomyxa filosa</name>
    <dbReference type="NCBI Taxonomy" id="46433"/>
    <lineage>
        <taxon>Eukaryota</taxon>
        <taxon>Sar</taxon>
        <taxon>Rhizaria</taxon>
        <taxon>Retaria</taxon>
        <taxon>Foraminifera</taxon>
        <taxon>Monothalamids</taxon>
        <taxon>Reticulomyxidae</taxon>
        <taxon>Reticulomyxa</taxon>
    </lineage>
</organism>
<name>X6NDD9_RETFI</name>
<proteinExistence type="predicted"/>
<evidence type="ECO:0000313" key="2">
    <source>
        <dbReference type="EMBL" id="ETO23784.1"/>
    </source>
</evidence>
<dbReference type="Proteomes" id="UP000023152">
    <property type="component" value="Unassembled WGS sequence"/>
</dbReference>
<feature type="region of interest" description="Disordered" evidence="1">
    <location>
        <begin position="230"/>
        <end position="256"/>
    </location>
</feature>
<protein>
    <submittedName>
        <fullName evidence="2">Uncharacterized protein</fullName>
    </submittedName>
</protein>
<accession>X6NDD9</accession>
<gene>
    <name evidence="2" type="ORF">RFI_13394</name>
</gene>
<sequence length="293" mass="33469">MDFFFLILVKEERRQGTRRCCIKKKRLFSLFQDDNILSDVFPKKSVQHAEPATKKTRSSSKESDANLSKLHVNSELQAIKDKIDDGDKTTLSYDSNGSPWAQNQSEYCPSLLDCLSPNKKRTNPEPMLLDGISMDKKEPTKTMSVISERVASMAEYLDTMGLSHVLEKNDADIDQKSVPPSNLIHGSSEERQTTPTTLFVTRHKNFAKKKCRVIRSNIETPSIGGIVEAEKSVSSRKSKNSKNSKKNKINKNKMTPKNIFENQNRYCVAMIEYRLKFVKKVAQKNCFRCTRFD</sequence>